<dbReference type="EMBL" id="JAURVH010001529">
    <property type="protein sequence ID" value="KAK5908940.1"/>
    <property type="molecule type" value="Genomic_DNA"/>
</dbReference>
<sequence length="82" mass="9093">MNPLKDPEIKHFTSAHFVLSEPPELWMPGPGRRLLHGGSSGSVWSDERSRKHGTGRAEICPSPPSSSSARRWAWSSEQQQGN</sequence>
<protein>
    <submittedName>
        <fullName evidence="2">Uncharacterized protein</fullName>
    </submittedName>
</protein>
<organism evidence="2 3">
    <name type="scientific">Champsocephalus gunnari</name>
    <name type="common">Mackerel icefish</name>
    <dbReference type="NCBI Taxonomy" id="52237"/>
    <lineage>
        <taxon>Eukaryota</taxon>
        <taxon>Metazoa</taxon>
        <taxon>Chordata</taxon>
        <taxon>Craniata</taxon>
        <taxon>Vertebrata</taxon>
        <taxon>Euteleostomi</taxon>
        <taxon>Actinopterygii</taxon>
        <taxon>Neopterygii</taxon>
        <taxon>Teleostei</taxon>
        <taxon>Neoteleostei</taxon>
        <taxon>Acanthomorphata</taxon>
        <taxon>Eupercaria</taxon>
        <taxon>Perciformes</taxon>
        <taxon>Notothenioidei</taxon>
        <taxon>Channichthyidae</taxon>
        <taxon>Champsocephalus</taxon>
    </lineage>
</organism>
<dbReference type="AlphaFoldDB" id="A0AAN8CV12"/>
<dbReference type="Proteomes" id="UP001331515">
    <property type="component" value="Unassembled WGS sequence"/>
</dbReference>
<evidence type="ECO:0000313" key="3">
    <source>
        <dbReference type="Proteomes" id="UP001331515"/>
    </source>
</evidence>
<feature type="compositionally biased region" description="Low complexity" evidence="1">
    <location>
        <begin position="65"/>
        <end position="76"/>
    </location>
</feature>
<accession>A0AAN8CV12</accession>
<evidence type="ECO:0000256" key="1">
    <source>
        <dbReference type="SAM" id="MobiDB-lite"/>
    </source>
</evidence>
<evidence type="ECO:0000313" key="2">
    <source>
        <dbReference type="EMBL" id="KAK5908940.1"/>
    </source>
</evidence>
<proteinExistence type="predicted"/>
<reference evidence="2 3" key="1">
    <citation type="journal article" date="2023" name="Mol. Biol. Evol.">
        <title>Genomics of Secondarily Temperate Adaptation in the Only Non-Antarctic Icefish.</title>
        <authorList>
            <person name="Rivera-Colon A.G."/>
            <person name="Rayamajhi N."/>
            <person name="Minhas B.F."/>
            <person name="Madrigal G."/>
            <person name="Bilyk K.T."/>
            <person name="Yoon V."/>
            <person name="Hune M."/>
            <person name="Gregory S."/>
            <person name="Cheng C.H.C."/>
            <person name="Catchen J.M."/>
        </authorList>
    </citation>
    <scope>NUCLEOTIDE SEQUENCE [LARGE SCALE GENOMIC DNA]</scope>
    <source>
        <tissue evidence="2">White muscle</tissue>
    </source>
</reference>
<comment type="caution">
    <text evidence="2">The sequence shown here is derived from an EMBL/GenBank/DDBJ whole genome shotgun (WGS) entry which is preliminary data.</text>
</comment>
<gene>
    <name evidence="2" type="ORF">CgunFtcFv8_016956</name>
</gene>
<feature type="region of interest" description="Disordered" evidence="1">
    <location>
        <begin position="21"/>
        <end position="82"/>
    </location>
</feature>
<name>A0AAN8CV12_CHAGU</name>
<keyword evidence="3" id="KW-1185">Reference proteome</keyword>